<protein>
    <submittedName>
        <fullName evidence="3">Uncharacterized protein</fullName>
    </submittedName>
</protein>
<evidence type="ECO:0000313" key="4">
    <source>
        <dbReference type="Proteomes" id="UP000479190"/>
    </source>
</evidence>
<feature type="region of interest" description="Disordered" evidence="1">
    <location>
        <begin position="247"/>
        <end position="281"/>
    </location>
</feature>
<feature type="compositionally biased region" description="Polar residues" evidence="1">
    <location>
        <begin position="266"/>
        <end position="281"/>
    </location>
</feature>
<keyword evidence="2" id="KW-0812">Transmembrane</keyword>
<organism evidence="3 4">
    <name type="scientific">Trichogramma brassicae</name>
    <dbReference type="NCBI Taxonomy" id="86971"/>
    <lineage>
        <taxon>Eukaryota</taxon>
        <taxon>Metazoa</taxon>
        <taxon>Ecdysozoa</taxon>
        <taxon>Arthropoda</taxon>
        <taxon>Hexapoda</taxon>
        <taxon>Insecta</taxon>
        <taxon>Pterygota</taxon>
        <taxon>Neoptera</taxon>
        <taxon>Endopterygota</taxon>
        <taxon>Hymenoptera</taxon>
        <taxon>Apocrita</taxon>
        <taxon>Proctotrupomorpha</taxon>
        <taxon>Chalcidoidea</taxon>
        <taxon>Trichogrammatidae</taxon>
        <taxon>Trichogramma</taxon>
    </lineage>
</organism>
<keyword evidence="4" id="KW-1185">Reference proteome</keyword>
<evidence type="ECO:0000256" key="1">
    <source>
        <dbReference type="SAM" id="MobiDB-lite"/>
    </source>
</evidence>
<keyword evidence="2" id="KW-1133">Transmembrane helix</keyword>
<dbReference type="AlphaFoldDB" id="A0A6H5IYQ3"/>
<dbReference type="Proteomes" id="UP000479190">
    <property type="component" value="Unassembled WGS sequence"/>
</dbReference>
<accession>A0A6H5IYQ3</accession>
<feature type="transmembrane region" description="Helical" evidence="2">
    <location>
        <begin position="204"/>
        <end position="225"/>
    </location>
</feature>
<keyword evidence="2" id="KW-0472">Membrane</keyword>
<sequence>MRTRIRLANTWHSTTDNFVLMEHLEQYRWFFKNAKSVKSVSRMNAIKLNIILLNKPIRRLALVPLMSSRLGNASPNHFRLLSAAASHTLSRWRGVSSSAPHHLHVLSDTRPILWPWYLRCPWPPGQGTRSISKLEDDLLHEITVFPRKYYRRMAARSIRLLSGIDDEFLQEAAILTRKYHPAEPIEVRLSRILSLGYEMLSERVIQTLTLVALTFTIFGIGLSLLTRRPHEMRCTCAIQPSFRLQPAKEYRRQPMTSPGTRHRRQPTTPSSHRTQTYGPSSTSRNLLRVQWTIRRLMPYLRGDDNEEVREIAINRRDAFGGDTQIIDDNTRVCTNCYQSIREEVRLLQISSLDIHAERRCSISSKYAASINTDQLCPNSSRMRRFAAKKCSQ</sequence>
<reference evidence="3 4" key="1">
    <citation type="submission" date="2020-02" db="EMBL/GenBank/DDBJ databases">
        <authorList>
            <person name="Ferguson B K."/>
        </authorList>
    </citation>
    <scope>NUCLEOTIDE SEQUENCE [LARGE SCALE GENOMIC DNA]</scope>
</reference>
<evidence type="ECO:0000256" key="2">
    <source>
        <dbReference type="SAM" id="Phobius"/>
    </source>
</evidence>
<gene>
    <name evidence="3" type="ORF">TBRA_LOCUS14093</name>
</gene>
<dbReference type="EMBL" id="CADCXV010001197">
    <property type="protein sequence ID" value="CAB0042475.1"/>
    <property type="molecule type" value="Genomic_DNA"/>
</dbReference>
<feature type="non-terminal residue" evidence="3">
    <location>
        <position position="392"/>
    </location>
</feature>
<proteinExistence type="predicted"/>
<evidence type="ECO:0000313" key="3">
    <source>
        <dbReference type="EMBL" id="CAB0042475.1"/>
    </source>
</evidence>
<name>A0A6H5IYQ3_9HYME</name>